<reference evidence="6 7" key="1">
    <citation type="journal article" date="2014" name="Nat. Commun.">
        <title>Physiological and genomic features of highly alkaliphilic hydrogen-utilizing Betaproteobacteria from a continental serpentinizing site.</title>
        <authorList>
            <person name="Suzuki S."/>
            <person name="Kuenen J.G."/>
            <person name="Schipper K."/>
            <person name="van der Velde S."/>
            <person name="Ishii S."/>
            <person name="Wu A."/>
            <person name="Sorokin D.Y."/>
            <person name="Tenney A."/>
            <person name="Meng X.Y."/>
            <person name="Morrill P.L."/>
            <person name="Kamagata Y."/>
            <person name="Muyzer G."/>
            <person name="Nealson K.H."/>
        </authorList>
    </citation>
    <scope>NUCLEOTIDE SEQUENCE [LARGE SCALE GENOMIC DNA]</scope>
    <source>
        <strain evidence="6 7">B1</strain>
    </source>
</reference>
<keyword evidence="4" id="KW-0804">Transcription</keyword>
<dbReference type="Proteomes" id="UP000066014">
    <property type="component" value="Chromosome"/>
</dbReference>
<dbReference type="KEGG" id="cbab:SMCB_0455"/>
<dbReference type="HOGENOM" id="CLU_039613_35_1_4"/>
<dbReference type="InterPro" id="IPR036390">
    <property type="entry name" value="WH_DNA-bd_sf"/>
</dbReference>
<dbReference type="RefSeq" id="WP_045534751.1">
    <property type="nucleotide sequence ID" value="NZ_AP014569.1"/>
</dbReference>
<dbReference type="InterPro" id="IPR036388">
    <property type="entry name" value="WH-like_DNA-bd_sf"/>
</dbReference>
<dbReference type="Gene3D" id="3.40.190.290">
    <property type="match status" value="1"/>
</dbReference>
<keyword evidence="7" id="KW-1185">Reference proteome</keyword>
<dbReference type="STRING" id="1458426.SMCB_0455"/>
<dbReference type="GO" id="GO:0000976">
    <property type="term" value="F:transcription cis-regulatory region binding"/>
    <property type="evidence" value="ECO:0007669"/>
    <property type="project" value="TreeGrafter"/>
</dbReference>
<gene>
    <name evidence="6" type="ORF">SMCB_0455</name>
</gene>
<dbReference type="PROSITE" id="PS50931">
    <property type="entry name" value="HTH_LYSR"/>
    <property type="match status" value="1"/>
</dbReference>
<evidence type="ECO:0000256" key="4">
    <source>
        <dbReference type="ARBA" id="ARBA00023163"/>
    </source>
</evidence>
<comment type="similarity">
    <text evidence="1">Belongs to the LysR transcriptional regulatory family.</text>
</comment>
<keyword evidence="3" id="KW-0238">DNA-binding</keyword>
<dbReference type="InterPro" id="IPR005119">
    <property type="entry name" value="LysR_subst-bd"/>
</dbReference>
<keyword evidence="2" id="KW-0805">Transcription regulation</keyword>
<evidence type="ECO:0000256" key="2">
    <source>
        <dbReference type="ARBA" id="ARBA00023015"/>
    </source>
</evidence>
<evidence type="ECO:0000256" key="3">
    <source>
        <dbReference type="ARBA" id="ARBA00023125"/>
    </source>
</evidence>
<dbReference type="Pfam" id="PF03466">
    <property type="entry name" value="LysR_substrate"/>
    <property type="match status" value="1"/>
</dbReference>
<dbReference type="PANTHER" id="PTHR30126:SF4">
    <property type="entry name" value="LYSR FAMILY TRANSCRIPTIONAL REGULATOR"/>
    <property type="match status" value="1"/>
</dbReference>
<dbReference type="Pfam" id="PF00126">
    <property type="entry name" value="HTH_1"/>
    <property type="match status" value="1"/>
</dbReference>
<protein>
    <submittedName>
        <fullName evidence="6">Transcriptional regulator</fullName>
    </submittedName>
</protein>
<organism evidence="6 7">
    <name type="scientific">Serpentinimonas maccroryi</name>
    <dbReference type="NCBI Taxonomy" id="1458426"/>
    <lineage>
        <taxon>Bacteria</taxon>
        <taxon>Pseudomonadati</taxon>
        <taxon>Pseudomonadota</taxon>
        <taxon>Betaproteobacteria</taxon>
        <taxon>Burkholderiales</taxon>
        <taxon>Comamonadaceae</taxon>
        <taxon>Serpentinimonas</taxon>
    </lineage>
</organism>
<dbReference type="EMBL" id="AP014569">
    <property type="protein sequence ID" value="BAO82683.1"/>
    <property type="molecule type" value="Genomic_DNA"/>
</dbReference>
<feature type="domain" description="HTH lysR-type" evidence="5">
    <location>
        <begin position="18"/>
        <end position="65"/>
    </location>
</feature>
<dbReference type="AlphaFoldDB" id="A0A060NT14"/>
<dbReference type="PANTHER" id="PTHR30126">
    <property type="entry name" value="HTH-TYPE TRANSCRIPTIONAL REGULATOR"/>
    <property type="match status" value="1"/>
</dbReference>
<evidence type="ECO:0000256" key="1">
    <source>
        <dbReference type="ARBA" id="ARBA00009437"/>
    </source>
</evidence>
<dbReference type="Gene3D" id="1.10.10.10">
    <property type="entry name" value="Winged helix-like DNA-binding domain superfamily/Winged helix DNA-binding domain"/>
    <property type="match status" value="1"/>
</dbReference>
<dbReference type="OrthoDB" id="5293066at2"/>
<evidence type="ECO:0000313" key="7">
    <source>
        <dbReference type="Proteomes" id="UP000066014"/>
    </source>
</evidence>
<dbReference type="SUPFAM" id="SSF53850">
    <property type="entry name" value="Periplasmic binding protein-like II"/>
    <property type="match status" value="1"/>
</dbReference>
<sequence length="321" mass="34185">MPHPRHALSPDNLHLIGTVARCGSLAAAARELGMVPSALTYRVRQVEDALDVLLFDRRSRRATLTRAGQELLRASEHLLRELDAVALRVRRIATGWEPELTLAADAVIASAPLFDLCHDFYALQAPTRLRLRTETLSGTLEALLSGQADLALGVALDGSGLPGLHSVFLGEVEFVFVVAQQHALASAPEPLTPAVIQPHRVVAVADTAPAGRGQSVGLLPGQEVFTVPTMQHKLAAQLRGLGCGALPLPLVQGHLHSGALLRKRTTLPARVHRIGYAWRSSAASAPGPALQWWLQRLANPASASALLHHFADCPAGEAQNG</sequence>
<dbReference type="GO" id="GO:0003700">
    <property type="term" value="F:DNA-binding transcription factor activity"/>
    <property type="evidence" value="ECO:0007669"/>
    <property type="project" value="InterPro"/>
</dbReference>
<dbReference type="SUPFAM" id="SSF46785">
    <property type="entry name" value="Winged helix' DNA-binding domain"/>
    <property type="match status" value="1"/>
</dbReference>
<dbReference type="InterPro" id="IPR000847">
    <property type="entry name" value="LysR_HTH_N"/>
</dbReference>
<evidence type="ECO:0000259" key="5">
    <source>
        <dbReference type="PROSITE" id="PS50931"/>
    </source>
</evidence>
<evidence type="ECO:0000313" key="6">
    <source>
        <dbReference type="EMBL" id="BAO82683.1"/>
    </source>
</evidence>
<accession>A0A060NT14</accession>
<proteinExistence type="inferred from homology"/>
<name>A0A060NT14_9BURK</name>